<dbReference type="PROSITE" id="PS51318">
    <property type="entry name" value="TAT"/>
    <property type="match status" value="1"/>
</dbReference>
<dbReference type="Gene3D" id="3.50.50.60">
    <property type="entry name" value="FAD/NAD(P)-binding domain"/>
    <property type="match status" value="2"/>
</dbReference>
<keyword evidence="4" id="KW-1185">Reference proteome</keyword>
<feature type="domain" description="Sulfide dehydrogenase [flavocytochrome c] flavoprotein chain central" evidence="2">
    <location>
        <begin position="186"/>
        <end position="284"/>
    </location>
</feature>
<evidence type="ECO:0000313" key="3">
    <source>
        <dbReference type="EMBL" id="XAU14691.1"/>
    </source>
</evidence>
<evidence type="ECO:0000259" key="1">
    <source>
        <dbReference type="Pfam" id="PF07992"/>
    </source>
</evidence>
<dbReference type="RefSeq" id="WP_345972356.1">
    <property type="nucleotide sequence ID" value="NZ_CP147920.1"/>
</dbReference>
<proteinExistence type="predicted"/>
<organism evidence="3 4">
    <name type="scientific">Sulfurimonas diazotrophicus</name>
    <dbReference type="NCBI Taxonomy" id="3131939"/>
    <lineage>
        <taxon>Bacteria</taxon>
        <taxon>Pseudomonadati</taxon>
        <taxon>Campylobacterota</taxon>
        <taxon>Epsilonproteobacteria</taxon>
        <taxon>Campylobacterales</taxon>
        <taxon>Sulfurimonadaceae</taxon>
        <taxon>Sulfurimonas</taxon>
    </lineage>
</organism>
<evidence type="ECO:0000259" key="2">
    <source>
        <dbReference type="Pfam" id="PF21706"/>
    </source>
</evidence>
<sequence length="449" mass="49738">MKLSRRDALKLGGTFAAAMAVGGTAEAAEATPKATAADSQAPLPTPKGPRVVVVGGGWSGLSMAKYTKLFAPTAEVVLVEQRDVFISCPVSNMWLVDKVDLEFITHDYYQAAQHHGYSYFHAAATGVDKANNTLHTTRGDIAYDYLVLAPGIDYDYSFWTDDPAVENRLRQEYPAAFRPGSEHMTLKRKIHNFKGGTFLLTVPGGNYRCLPAPYERACLIADYFKHNGIKGKVLLLDENNDITIKAHGFHTAFEELYKEYIVYEPNAVIEAIDLDKKQVKTEFDTFAFDDASFYPHVRGGRLLEVCGVAKDTVYNRLEGDIDPMTYEVRGHPNIYVTGDARPTGFSKSGNTSLSEGQNVAKMLAAKINKQAPLKWMSPVTLCISAVSAFPEHGIFIHSEYAYNPKHKQFEFATPVTDEHWKGKEGLENAQNIYGWAKACYIDMFGAAKS</sequence>
<dbReference type="EMBL" id="CP147920">
    <property type="protein sequence ID" value="XAU14691.1"/>
    <property type="molecule type" value="Genomic_DNA"/>
</dbReference>
<dbReference type="InterPro" id="IPR006311">
    <property type="entry name" value="TAT_signal"/>
</dbReference>
<dbReference type="PANTHER" id="PTHR43755:SF1">
    <property type="entry name" value="FAD-DEPENDENT PYRIDINE NUCLEOTIDE-DISULPHIDE OXIDOREDUCTASE"/>
    <property type="match status" value="1"/>
</dbReference>
<dbReference type="SUPFAM" id="SSF51905">
    <property type="entry name" value="FAD/NAD(P)-binding domain"/>
    <property type="match status" value="2"/>
</dbReference>
<dbReference type="InterPro" id="IPR049386">
    <property type="entry name" value="FCSD_central"/>
</dbReference>
<dbReference type="InterPro" id="IPR052541">
    <property type="entry name" value="SQRD"/>
</dbReference>
<name>A0ABZ3HAH6_9BACT</name>
<dbReference type="InterPro" id="IPR036188">
    <property type="entry name" value="FAD/NAD-bd_sf"/>
</dbReference>
<reference evidence="3 4" key="1">
    <citation type="submission" date="2024-03" db="EMBL/GenBank/DDBJ databases">
        <title>Sulfurimonas sp. HSL3-1.</title>
        <authorList>
            <person name="Wang S."/>
        </authorList>
    </citation>
    <scope>NUCLEOTIDE SEQUENCE [LARGE SCALE GENOMIC DNA]</scope>
    <source>
        <strain evidence="3 4">HSL3-1</strain>
    </source>
</reference>
<dbReference type="Proteomes" id="UP001447842">
    <property type="component" value="Chromosome"/>
</dbReference>
<accession>A0ABZ3HAH6</accession>
<dbReference type="PANTHER" id="PTHR43755">
    <property type="match status" value="1"/>
</dbReference>
<feature type="domain" description="FAD/NAD(P)-binding" evidence="1">
    <location>
        <begin position="50"/>
        <end position="151"/>
    </location>
</feature>
<gene>
    <name evidence="3" type="ORF">WCY31_10620</name>
</gene>
<dbReference type="Pfam" id="PF21706">
    <property type="entry name" value="FCSD_central"/>
    <property type="match status" value="1"/>
</dbReference>
<dbReference type="Pfam" id="PF07992">
    <property type="entry name" value="Pyr_redox_2"/>
    <property type="match status" value="1"/>
</dbReference>
<dbReference type="InterPro" id="IPR023753">
    <property type="entry name" value="FAD/NAD-binding_dom"/>
</dbReference>
<protein>
    <submittedName>
        <fullName evidence="3">FAD-dependent oxidoreductase</fullName>
    </submittedName>
</protein>
<evidence type="ECO:0000313" key="4">
    <source>
        <dbReference type="Proteomes" id="UP001447842"/>
    </source>
</evidence>